<reference evidence="2" key="1">
    <citation type="submission" date="2022-03" db="EMBL/GenBank/DDBJ databases">
        <title>A functionally conserved STORR gene fusion in Papaver species that diverged 16.8 million years ago.</title>
        <authorList>
            <person name="Catania T."/>
        </authorList>
    </citation>
    <scope>NUCLEOTIDE SEQUENCE</scope>
    <source>
        <strain evidence="2">S-191538</strain>
    </source>
</reference>
<proteinExistence type="inferred from homology"/>
<dbReference type="PANTHER" id="PTHR31087">
    <property type="match status" value="1"/>
</dbReference>
<evidence type="ECO:0000313" key="3">
    <source>
        <dbReference type="Proteomes" id="UP001177140"/>
    </source>
</evidence>
<dbReference type="InterPro" id="IPR038595">
    <property type="entry name" value="LOR_sf"/>
</dbReference>
<dbReference type="AlphaFoldDB" id="A0AA41RWR7"/>
<protein>
    <submittedName>
        <fullName evidence="2">Uncharacterized protein</fullName>
    </submittedName>
</protein>
<keyword evidence="3" id="KW-1185">Reference proteome</keyword>
<dbReference type="InterPro" id="IPR007612">
    <property type="entry name" value="LOR"/>
</dbReference>
<comment type="caution">
    <text evidence="2">The sequence shown here is derived from an EMBL/GenBank/DDBJ whole genome shotgun (WGS) entry which is preliminary data.</text>
</comment>
<gene>
    <name evidence="2" type="ORF">MKW94_028749</name>
</gene>
<evidence type="ECO:0000256" key="1">
    <source>
        <dbReference type="ARBA" id="ARBA00005437"/>
    </source>
</evidence>
<dbReference type="SUPFAM" id="SSF54518">
    <property type="entry name" value="Tubby C-terminal domain-like"/>
    <property type="match status" value="1"/>
</dbReference>
<dbReference type="PANTHER" id="PTHR31087:SF25">
    <property type="entry name" value="TRANSLATION INITIATION FACTOR 2B FAMILY PROTEIN, PUTATIVE, EXPRESSED-RELATED"/>
    <property type="match status" value="1"/>
</dbReference>
<dbReference type="Gene3D" id="2.40.160.200">
    <property type="entry name" value="LURP1-related"/>
    <property type="match status" value="1"/>
</dbReference>
<accession>A0AA41RWR7</accession>
<dbReference type="InterPro" id="IPR025659">
    <property type="entry name" value="Tubby-like_C"/>
</dbReference>
<sequence length="155" mass="17980">MFLEKNLTSSSSSCCFITSTRQTLKVWMKLLVFNDNGCTVYDSNGDVVYRIDNYDQKLKKEFYLMDVHGNVLVIILKRKLSVAKFWEGYKSSKLEERINNKPWFQVKNPRVFKGDNCEVLLIKDGNNIDLGNNYKIAGKVTTFKIINEVEELPHV</sequence>
<organism evidence="2 3">
    <name type="scientific">Papaver nudicaule</name>
    <name type="common">Iceland poppy</name>
    <dbReference type="NCBI Taxonomy" id="74823"/>
    <lineage>
        <taxon>Eukaryota</taxon>
        <taxon>Viridiplantae</taxon>
        <taxon>Streptophyta</taxon>
        <taxon>Embryophyta</taxon>
        <taxon>Tracheophyta</taxon>
        <taxon>Spermatophyta</taxon>
        <taxon>Magnoliopsida</taxon>
        <taxon>Ranunculales</taxon>
        <taxon>Papaveraceae</taxon>
        <taxon>Papaveroideae</taxon>
        <taxon>Papaver</taxon>
    </lineage>
</organism>
<comment type="similarity">
    <text evidence="1">Belongs to the LOR family.</text>
</comment>
<name>A0AA41RWR7_PAPNU</name>
<evidence type="ECO:0000313" key="2">
    <source>
        <dbReference type="EMBL" id="MCL7028179.1"/>
    </source>
</evidence>
<dbReference type="Pfam" id="PF04525">
    <property type="entry name" value="LOR"/>
    <property type="match status" value="1"/>
</dbReference>
<dbReference type="EMBL" id="JAJJMA010076500">
    <property type="protein sequence ID" value="MCL7028179.1"/>
    <property type="molecule type" value="Genomic_DNA"/>
</dbReference>
<dbReference type="Proteomes" id="UP001177140">
    <property type="component" value="Unassembled WGS sequence"/>
</dbReference>